<dbReference type="Pfam" id="PF13847">
    <property type="entry name" value="Methyltransf_31"/>
    <property type="match status" value="1"/>
</dbReference>
<dbReference type="InterPro" id="IPR029063">
    <property type="entry name" value="SAM-dependent_MTases_sf"/>
</dbReference>
<dbReference type="InterPro" id="IPR025714">
    <property type="entry name" value="Methyltranfer_dom"/>
</dbReference>
<dbReference type="Proteomes" id="UP000295198">
    <property type="component" value="Unassembled WGS sequence"/>
</dbReference>
<dbReference type="InterPro" id="IPR048711">
    <property type="entry name" value="WHD_Rv2258c"/>
</dbReference>
<dbReference type="SUPFAM" id="SSF53335">
    <property type="entry name" value="S-adenosyl-L-methionine-dependent methyltransferases"/>
    <property type="match status" value="1"/>
</dbReference>
<dbReference type="Pfam" id="PF21320">
    <property type="entry name" value="WHD_Rv2258c"/>
    <property type="match status" value="1"/>
</dbReference>
<dbReference type="SUPFAM" id="SSF46785">
    <property type="entry name" value="Winged helix' DNA-binding domain"/>
    <property type="match status" value="1"/>
</dbReference>
<dbReference type="AlphaFoldDB" id="A0A4Q4Z213"/>
<dbReference type="GO" id="GO:0032259">
    <property type="term" value="P:methylation"/>
    <property type="evidence" value="ECO:0007669"/>
    <property type="project" value="UniProtKB-KW"/>
</dbReference>
<keyword evidence="3" id="KW-0808">Transferase</keyword>
<sequence>MSEIVQERTGRATEVDVEQQVEELVGRLFLGGVAAFELLTIHLGTELGLYDALEGSGGCTAPGLAAASGIDARYAREWLEQQAAAGIVDVDDPEAPEDERVFRLPAAHAEVLAHEESLAYLAPMGGLVASLGGLLPRVVDVFRTGEGIRFGDYGTYLRDGQGAFNRPAFTSLLASDWIATGLPDLHRRLQADPPARILDLGCGYGWSSVALATAYPHARVVGVDLDEPSIEAARRHAKEAGVDDRLTFEVADASALGSGTFDATFVLEALHDMAQPVEVLAAIRSARADGGTVVVMDERVAETFTAPADEVERFMYAASVLHCLPAGRADQPSVATGTVMRPDTLRRYATDAGFTEVEVLPIHHDFFRFYRLAG</sequence>
<dbReference type="CDD" id="cd02440">
    <property type="entry name" value="AdoMet_MTases"/>
    <property type="match status" value="1"/>
</dbReference>
<keyword evidence="3" id="KW-0489">Methyltransferase</keyword>
<evidence type="ECO:0000313" key="4">
    <source>
        <dbReference type="Proteomes" id="UP000295198"/>
    </source>
</evidence>
<keyword evidence="4" id="KW-1185">Reference proteome</keyword>
<feature type="domain" description="S-adenosylmethionine-dependent methyltransferase Rv2258c-like winged HTH" evidence="2">
    <location>
        <begin position="39"/>
        <end position="113"/>
    </location>
</feature>
<protein>
    <submittedName>
        <fullName evidence="3">Class I SAM-dependent methyltransferase</fullName>
    </submittedName>
</protein>
<dbReference type="RefSeq" id="WP_134721092.1">
    <property type="nucleotide sequence ID" value="NZ_SDKM01000085.1"/>
</dbReference>
<dbReference type="EMBL" id="SDKM01000085">
    <property type="protein sequence ID" value="RYP80916.1"/>
    <property type="molecule type" value="Genomic_DNA"/>
</dbReference>
<dbReference type="InterPro" id="IPR036388">
    <property type="entry name" value="WH-like_DNA-bd_sf"/>
</dbReference>
<feature type="domain" description="Methyltransferase" evidence="1">
    <location>
        <begin position="195"/>
        <end position="306"/>
    </location>
</feature>
<accession>A0A4Q4Z213</accession>
<dbReference type="OrthoDB" id="9801363at2"/>
<dbReference type="PANTHER" id="PTHR45128">
    <property type="entry name" value="METHYLTRANSFERASE TYPE 11"/>
    <property type="match status" value="1"/>
</dbReference>
<dbReference type="InterPro" id="IPR036390">
    <property type="entry name" value="WH_DNA-bd_sf"/>
</dbReference>
<dbReference type="Gene3D" id="1.10.10.10">
    <property type="entry name" value="Winged helix-like DNA-binding domain superfamily/Winged helix DNA-binding domain"/>
    <property type="match status" value="1"/>
</dbReference>
<dbReference type="GO" id="GO:0008168">
    <property type="term" value="F:methyltransferase activity"/>
    <property type="evidence" value="ECO:0007669"/>
    <property type="project" value="UniProtKB-KW"/>
</dbReference>
<dbReference type="InterPro" id="IPR053173">
    <property type="entry name" value="SAM-binding_MTase"/>
</dbReference>
<name>A0A4Q4Z213_9ACTN</name>
<organism evidence="3 4">
    <name type="scientific">Nocardioides guangzhouensis</name>
    <dbReference type="NCBI Taxonomy" id="2497878"/>
    <lineage>
        <taxon>Bacteria</taxon>
        <taxon>Bacillati</taxon>
        <taxon>Actinomycetota</taxon>
        <taxon>Actinomycetes</taxon>
        <taxon>Propionibacteriales</taxon>
        <taxon>Nocardioidaceae</taxon>
        <taxon>Nocardioides</taxon>
    </lineage>
</organism>
<evidence type="ECO:0000259" key="1">
    <source>
        <dbReference type="Pfam" id="PF13847"/>
    </source>
</evidence>
<dbReference type="PANTHER" id="PTHR45128:SF2">
    <property type="entry name" value="METHYLTRANSFERASE DOMAIN-CONTAINING PROTEIN"/>
    <property type="match status" value="1"/>
</dbReference>
<gene>
    <name evidence="3" type="ORF">EKO23_24275</name>
</gene>
<comment type="caution">
    <text evidence="3">The sequence shown here is derived from an EMBL/GenBank/DDBJ whole genome shotgun (WGS) entry which is preliminary data.</text>
</comment>
<reference evidence="3 4" key="1">
    <citation type="submission" date="2019-01" db="EMBL/GenBank/DDBJ databases">
        <title>Nocardioides guangzhouensis sp. nov., an actinobacterium isolated from soil.</title>
        <authorList>
            <person name="Fu Y."/>
            <person name="Cai Y."/>
            <person name="Lin Z."/>
            <person name="Chen P."/>
        </authorList>
    </citation>
    <scope>NUCLEOTIDE SEQUENCE [LARGE SCALE GENOMIC DNA]</scope>
    <source>
        <strain evidence="3 4">130</strain>
    </source>
</reference>
<proteinExistence type="predicted"/>
<evidence type="ECO:0000259" key="2">
    <source>
        <dbReference type="Pfam" id="PF21320"/>
    </source>
</evidence>
<dbReference type="Gene3D" id="3.40.50.150">
    <property type="entry name" value="Vaccinia Virus protein VP39"/>
    <property type="match status" value="1"/>
</dbReference>
<evidence type="ECO:0000313" key="3">
    <source>
        <dbReference type="EMBL" id="RYP80916.1"/>
    </source>
</evidence>